<dbReference type="Gene3D" id="2.30.30.240">
    <property type="entry name" value="PRC-barrel domain"/>
    <property type="match status" value="1"/>
</dbReference>
<dbReference type="SUPFAM" id="SSF50346">
    <property type="entry name" value="PRC-barrel domain"/>
    <property type="match status" value="1"/>
</dbReference>
<feature type="region of interest" description="Disordered" evidence="1">
    <location>
        <begin position="88"/>
        <end position="123"/>
    </location>
</feature>
<dbReference type="InterPro" id="IPR014238">
    <property type="entry name" value="Spore_YlmC/YmxH"/>
</dbReference>
<protein>
    <submittedName>
        <fullName evidence="3">Sporulation protein, YlmC/YmxH family</fullName>
    </submittedName>
</protein>
<dbReference type="Proteomes" id="UP000029507">
    <property type="component" value="Chromosome"/>
</dbReference>
<gene>
    <name evidence="3" type="ORF">PSTEL_19425</name>
</gene>
<evidence type="ECO:0000256" key="1">
    <source>
        <dbReference type="SAM" id="MobiDB-lite"/>
    </source>
</evidence>
<dbReference type="KEGG" id="pste:PSTEL_19425"/>
<dbReference type="PANTHER" id="PTHR40061">
    <property type="entry name" value="SPORULATION PROTEIN YLMC-RELATED"/>
    <property type="match status" value="1"/>
</dbReference>
<dbReference type="AlphaFoldDB" id="A0A089N865"/>
<dbReference type="InterPro" id="IPR011033">
    <property type="entry name" value="PRC_barrel-like_sf"/>
</dbReference>
<dbReference type="Pfam" id="PF05239">
    <property type="entry name" value="PRC"/>
    <property type="match status" value="1"/>
</dbReference>
<dbReference type="PANTHER" id="PTHR40061:SF1">
    <property type="entry name" value="SPORULATION PROTEIN YLMC-RELATED"/>
    <property type="match status" value="1"/>
</dbReference>
<name>A0A089N865_9BACL</name>
<evidence type="ECO:0000313" key="3">
    <source>
        <dbReference type="EMBL" id="AIQ64954.1"/>
    </source>
</evidence>
<evidence type="ECO:0000313" key="4">
    <source>
        <dbReference type="Proteomes" id="UP000029507"/>
    </source>
</evidence>
<accession>A0A089N865</accession>
<dbReference type="EMBL" id="CP009286">
    <property type="protein sequence ID" value="AIQ64954.1"/>
    <property type="molecule type" value="Genomic_DNA"/>
</dbReference>
<dbReference type="STRING" id="169760.PSTEL_19425"/>
<evidence type="ECO:0000259" key="2">
    <source>
        <dbReference type="Pfam" id="PF05239"/>
    </source>
</evidence>
<reference evidence="3 4" key="1">
    <citation type="submission" date="2014-08" db="EMBL/GenBank/DDBJ databases">
        <title>Comparative genomics of the Paenibacillus odorifer group.</title>
        <authorList>
            <person name="den Bakker H.C."/>
            <person name="Tsai Y.-C."/>
            <person name="Martin N."/>
            <person name="Korlach J."/>
            <person name="Wiedmann M."/>
        </authorList>
    </citation>
    <scope>NUCLEOTIDE SEQUENCE [LARGE SCALE GENOMIC DNA]</scope>
    <source>
        <strain evidence="3 4">DSM 14472</strain>
    </source>
</reference>
<proteinExistence type="predicted"/>
<sequence>MNQETAAGGKKMRISDFQAKDVINVVDGRRLGQISDLELDLRRGVIEAIVVPGYTRFLGLFGGGADLVIPWRNIVKIGSDVVLVKMEEPRPSQETEDREILVLQREDRNERNDRNERSERRAY</sequence>
<keyword evidence="4" id="KW-1185">Reference proteome</keyword>
<organism evidence="3 4">
    <name type="scientific">Paenibacillus stellifer</name>
    <dbReference type="NCBI Taxonomy" id="169760"/>
    <lineage>
        <taxon>Bacteria</taxon>
        <taxon>Bacillati</taxon>
        <taxon>Bacillota</taxon>
        <taxon>Bacilli</taxon>
        <taxon>Bacillales</taxon>
        <taxon>Paenibacillaceae</taxon>
        <taxon>Paenibacillus</taxon>
    </lineage>
</organism>
<dbReference type="NCBIfam" id="TIGR02888">
    <property type="entry name" value="spore_YlmC_YmxH"/>
    <property type="match status" value="1"/>
</dbReference>
<feature type="domain" description="PRC-barrel" evidence="2">
    <location>
        <begin position="11"/>
        <end position="85"/>
    </location>
</feature>
<dbReference type="HOGENOM" id="CLU_161336_0_0_9"/>
<dbReference type="InterPro" id="IPR027275">
    <property type="entry name" value="PRC-brl_dom"/>
</dbReference>
<dbReference type="RefSeq" id="WP_038697618.1">
    <property type="nucleotide sequence ID" value="NZ_CP009286.1"/>
</dbReference>